<dbReference type="EMBL" id="LATX01001919">
    <property type="protein sequence ID" value="KTB36222.1"/>
    <property type="molecule type" value="Genomic_DNA"/>
</dbReference>
<proteinExistence type="predicted"/>
<evidence type="ECO:0000313" key="1">
    <source>
        <dbReference type="EMBL" id="KTB36222.1"/>
    </source>
</evidence>
<reference evidence="1 2" key="1">
    <citation type="submission" date="2015-12" db="EMBL/GenBank/DDBJ databases">
        <title>Draft genome sequence of Moniliophthora roreri, the causal agent of frosty pod rot of cacao.</title>
        <authorList>
            <person name="Aime M.C."/>
            <person name="Diaz-Valderrama J.R."/>
            <person name="Kijpornyongpan T."/>
            <person name="Phillips-Mora W."/>
        </authorList>
    </citation>
    <scope>NUCLEOTIDE SEQUENCE [LARGE SCALE GENOMIC DNA]</scope>
    <source>
        <strain evidence="1 2">MCA 2952</strain>
    </source>
</reference>
<dbReference type="Proteomes" id="UP000054988">
    <property type="component" value="Unassembled WGS sequence"/>
</dbReference>
<protein>
    <submittedName>
        <fullName evidence="1">Uncharacterized protein</fullName>
    </submittedName>
</protein>
<evidence type="ECO:0000313" key="2">
    <source>
        <dbReference type="Proteomes" id="UP000054988"/>
    </source>
</evidence>
<accession>A0A0W0FIU3</accession>
<name>A0A0W0FIU3_MONRR</name>
<sequence>MLTTSHETILESDQKTHSARWFSVARKRSEVCDDSLQNNKS</sequence>
<comment type="caution">
    <text evidence="1">The sequence shown here is derived from an EMBL/GenBank/DDBJ whole genome shotgun (WGS) entry which is preliminary data.</text>
</comment>
<dbReference type="AlphaFoldDB" id="A0A0W0FIU3"/>
<organism evidence="1 2">
    <name type="scientific">Moniliophthora roreri</name>
    <name type="common">Frosty pod rot fungus</name>
    <name type="synonym">Monilia roreri</name>
    <dbReference type="NCBI Taxonomy" id="221103"/>
    <lineage>
        <taxon>Eukaryota</taxon>
        <taxon>Fungi</taxon>
        <taxon>Dikarya</taxon>
        <taxon>Basidiomycota</taxon>
        <taxon>Agaricomycotina</taxon>
        <taxon>Agaricomycetes</taxon>
        <taxon>Agaricomycetidae</taxon>
        <taxon>Agaricales</taxon>
        <taxon>Marasmiineae</taxon>
        <taxon>Marasmiaceae</taxon>
        <taxon>Moniliophthora</taxon>
    </lineage>
</organism>
<gene>
    <name evidence="1" type="ORF">WG66_11176</name>
</gene>